<dbReference type="AlphaFoldDB" id="A0A813KMZ3"/>
<protein>
    <submittedName>
        <fullName evidence="2">Uncharacterized protein</fullName>
    </submittedName>
</protein>
<evidence type="ECO:0000256" key="1">
    <source>
        <dbReference type="SAM" id="MobiDB-lite"/>
    </source>
</evidence>
<dbReference type="Proteomes" id="UP000626109">
    <property type="component" value="Unassembled WGS sequence"/>
</dbReference>
<proteinExistence type="predicted"/>
<sequence length="58" mass="6322">VRVMVSMGRSASVKDIDMGASVRSSRGTLPVDVTSAIVDSQHRAHQSQDRAKKSRIQQ</sequence>
<comment type="caution">
    <text evidence="2">The sequence shown here is derived from an EMBL/GenBank/DDBJ whole genome shotgun (WGS) entry which is preliminary data.</text>
</comment>
<gene>
    <name evidence="2" type="ORF">PGLA2088_LOCUS34444</name>
</gene>
<dbReference type="EMBL" id="CAJNNW010031353">
    <property type="protein sequence ID" value="CAE8707251.1"/>
    <property type="molecule type" value="Genomic_DNA"/>
</dbReference>
<organism evidence="2 3">
    <name type="scientific">Polarella glacialis</name>
    <name type="common">Dinoflagellate</name>
    <dbReference type="NCBI Taxonomy" id="89957"/>
    <lineage>
        <taxon>Eukaryota</taxon>
        <taxon>Sar</taxon>
        <taxon>Alveolata</taxon>
        <taxon>Dinophyceae</taxon>
        <taxon>Suessiales</taxon>
        <taxon>Suessiaceae</taxon>
        <taxon>Polarella</taxon>
    </lineage>
</organism>
<feature type="non-terminal residue" evidence="2">
    <location>
        <position position="1"/>
    </location>
</feature>
<name>A0A813KMZ3_POLGL</name>
<reference evidence="2" key="1">
    <citation type="submission" date="2021-02" db="EMBL/GenBank/DDBJ databases">
        <authorList>
            <person name="Dougan E. K."/>
            <person name="Rhodes N."/>
            <person name="Thang M."/>
            <person name="Chan C."/>
        </authorList>
    </citation>
    <scope>NUCLEOTIDE SEQUENCE</scope>
</reference>
<feature type="non-terminal residue" evidence="2">
    <location>
        <position position="58"/>
    </location>
</feature>
<accession>A0A813KMZ3</accession>
<evidence type="ECO:0000313" key="3">
    <source>
        <dbReference type="Proteomes" id="UP000626109"/>
    </source>
</evidence>
<feature type="compositionally biased region" description="Basic and acidic residues" evidence="1">
    <location>
        <begin position="40"/>
        <end position="51"/>
    </location>
</feature>
<feature type="region of interest" description="Disordered" evidence="1">
    <location>
        <begin position="39"/>
        <end position="58"/>
    </location>
</feature>
<evidence type="ECO:0000313" key="2">
    <source>
        <dbReference type="EMBL" id="CAE8707251.1"/>
    </source>
</evidence>